<gene>
    <name evidence="13" type="ORF">EIZ48_05330</name>
</gene>
<evidence type="ECO:0000256" key="2">
    <source>
        <dbReference type="ARBA" id="ARBA00004370"/>
    </source>
</evidence>
<dbReference type="PANTHER" id="PTHR45339:SF1">
    <property type="entry name" value="HYBRID SIGNAL TRANSDUCTION HISTIDINE KINASE J"/>
    <property type="match status" value="1"/>
</dbReference>
<dbReference type="PRINTS" id="PR00344">
    <property type="entry name" value="BCTRLSENSOR"/>
</dbReference>
<dbReference type="EMBL" id="RSEJ01000004">
    <property type="protein sequence ID" value="NBI51993.1"/>
    <property type="molecule type" value="Genomic_DNA"/>
</dbReference>
<reference evidence="13 14" key="1">
    <citation type="journal article" date="2017" name="Int. J. Syst. Evol. Microbiol.">
        <title>Photobacterium alginatilyticum sp. nov., a marine bacterium isolated from bottom seawater.</title>
        <authorList>
            <person name="Wang X."/>
            <person name="Wang Y."/>
            <person name="Yang X."/>
            <person name="Sun H."/>
            <person name="Li B."/>
            <person name="Zhang X.H."/>
        </authorList>
    </citation>
    <scope>NUCLEOTIDE SEQUENCE [LARGE SCALE GENOMIC DNA]</scope>
    <source>
        <strain evidence="13 14">P03D4</strain>
    </source>
</reference>
<dbReference type="PROSITE" id="PS50109">
    <property type="entry name" value="HIS_KIN"/>
    <property type="match status" value="1"/>
</dbReference>
<dbReference type="CDD" id="cd17546">
    <property type="entry name" value="REC_hyHK_CKI1_RcsC-like"/>
    <property type="match status" value="1"/>
</dbReference>
<feature type="domain" description="Histidine kinase" evidence="10">
    <location>
        <begin position="323"/>
        <end position="547"/>
    </location>
</feature>
<sequence>MNTFQKLLFPIVVVFMVILGFLYSYIPHIIAANTVRQAVASSEHTVTQFKILRDVYSKTVLSEILAHTTLTVGTDVEHDSGVIPLPATLVQEISRRLHDKGTQIRLYSPYPFPNRKDRQLDEFGSSAWQALSKDPTSSYFKEYHSDGRSYIRVAVSDVLSNQTCVNCHNQITDPTGNQWQVGDLRGILEVQTDITLPIQNGIVISRYIIIALLIGLLSITLTLLITYRVTVQKRLSACITAMDKVANSDGISHYKLPESGNDDISHLSQTFNKMSSRLNSSLQSLKQERTLLDNKVKTRTRELEVATQQANNANKAKSQFLAVMSHELRTPLNGMLGMAQIMTTSQPEHQPEQQRQLNILLESGQHLLSLLNDILDFSKIEQNKLELEIHTFQLADLIEPIEATYKPICHKKKLTFNLDTTLPPTTMLRSDKSRIRQVIYNILSNAVKFTESGGINLSIQTEKCGSCSESLLIITIADSGIGIRKERLKRIFEPFTQAESSTTRCYGGTGLGLAIVKQLTGLMSGSAKVESTLGKGTTFTVSMRVDIIDSMGDKCADTVATYVESSEPLPEKLNVLIVEDNKINALVAKSFCQRIGYRVTIVKDGAQAIDTLRQERFDLILMDNHMPTMDGLSATRIIRQQLKLDTIIFACTADILKKNQNEFLEAGANAILSKPILDVKFREALCQFAPRLNQQTGSHPQGTELISYRELIEQCDGNEQKVLQLLQHFIQSMSYEYESLPIYYHSDSYQQLAMSADNIRQIATDYKLASLKAMATYIVAVANTGNPPKLEVIRDLSRLMKKNIEQASYFLHKPEGKSGVSTAYNGLQQSN</sequence>
<organism evidence="13 14">
    <name type="scientific">Photobacterium alginatilyticum</name>
    <dbReference type="NCBI Taxonomy" id="1775171"/>
    <lineage>
        <taxon>Bacteria</taxon>
        <taxon>Pseudomonadati</taxon>
        <taxon>Pseudomonadota</taxon>
        <taxon>Gammaproteobacteria</taxon>
        <taxon>Vibrionales</taxon>
        <taxon>Vibrionaceae</taxon>
        <taxon>Photobacterium</taxon>
    </lineage>
</organism>
<protein>
    <recommendedName>
        <fullName evidence="3">histidine kinase</fullName>
        <ecNumber evidence="3">2.7.13.3</ecNumber>
    </recommendedName>
</protein>
<evidence type="ECO:0000313" key="13">
    <source>
        <dbReference type="EMBL" id="NBI51993.1"/>
    </source>
</evidence>
<dbReference type="InterPro" id="IPR003660">
    <property type="entry name" value="HAMP_dom"/>
</dbReference>
<keyword evidence="6" id="KW-0418">Kinase</keyword>
<feature type="domain" description="Response regulatory" evidence="11">
    <location>
        <begin position="574"/>
        <end position="689"/>
    </location>
</feature>
<dbReference type="Gene3D" id="3.40.50.2300">
    <property type="match status" value="1"/>
</dbReference>
<dbReference type="CDD" id="cd00082">
    <property type="entry name" value="HisKA"/>
    <property type="match status" value="1"/>
</dbReference>
<dbReference type="Pfam" id="PF02518">
    <property type="entry name" value="HATPase_c"/>
    <property type="match status" value="1"/>
</dbReference>
<comment type="caution">
    <text evidence="13">The sequence shown here is derived from an EMBL/GenBank/DDBJ whole genome shotgun (WGS) entry which is preliminary data.</text>
</comment>
<dbReference type="CDD" id="cd16922">
    <property type="entry name" value="HATPase_EvgS-ArcB-TorS-like"/>
    <property type="match status" value="1"/>
</dbReference>
<dbReference type="InterPro" id="IPR001789">
    <property type="entry name" value="Sig_transdc_resp-reg_receiver"/>
</dbReference>
<dbReference type="SMART" id="SM00304">
    <property type="entry name" value="HAMP"/>
    <property type="match status" value="1"/>
</dbReference>
<dbReference type="PROSITE" id="PS50110">
    <property type="entry name" value="RESPONSE_REGULATORY"/>
    <property type="match status" value="1"/>
</dbReference>
<dbReference type="InterPro" id="IPR003594">
    <property type="entry name" value="HATPase_dom"/>
</dbReference>
<dbReference type="InterPro" id="IPR036097">
    <property type="entry name" value="HisK_dim/P_sf"/>
</dbReference>
<keyword evidence="5" id="KW-0808">Transferase</keyword>
<evidence type="ECO:0000256" key="8">
    <source>
        <dbReference type="PROSITE-ProRule" id="PRU00169"/>
    </source>
</evidence>
<dbReference type="InterPro" id="IPR036890">
    <property type="entry name" value="HATPase_C_sf"/>
</dbReference>
<dbReference type="Proteomes" id="UP000738517">
    <property type="component" value="Unassembled WGS sequence"/>
</dbReference>
<evidence type="ECO:0000256" key="3">
    <source>
        <dbReference type="ARBA" id="ARBA00012438"/>
    </source>
</evidence>
<dbReference type="RefSeq" id="WP_160649062.1">
    <property type="nucleotide sequence ID" value="NZ_RSEJ01000004.1"/>
</dbReference>
<feature type="domain" description="HAMP" evidence="12">
    <location>
        <begin position="229"/>
        <end position="283"/>
    </location>
</feature>
<keyword evidence="9" id="KW-1133">Transmembrane helix</keyword>
<proteinExistence type="predicted"/>
<dbReference type="SUPFAM" id="SSF55874">
    <property type="entry name" value="ATPase domain of HSP90 chaperone/DNA topoisomerase II/histidine kinase"/>
    <property type="match status" value="1"/>
</dbReference>
<evidence type="ECO:0000256" key="4">
    <source>
        <dbReference type="ARBA" id="ARBA00022553"/>
    </source>
</evidence>
<dbReference type="PROSITE" id="PS50885">
    <property type="entry name" value="HAMP"/>
    <property type="match status" value="1"/>
</dbReference>
<feature type="transmembrane region" description="Helical" evidence="9">
    <location>
        <begin position="7"/>
        <end position="26"/>
    </location>
</feature>
<accession>A0ABW9YFG6</accession>
<dbReference type="EC" id="2.7.13.3" evidence="3"/>
<name>A0ABW9YFG6_9GAMM</name>
<evidence type="ECO:0000259" key="12">
    <source>
        <dbReference type="PROSITE" id="PS50885"/>
    </source>
</evidence>
<keyword evidence="9" id="KW-0472">Membrane</keyword>
<feature type="transmembrane region" description="Helical" evidence="9">
    <location>
        <begin position="207"/>
        <end position="227"/>
    </location>
</feature>
<dbReference type="CDD" id="cd06225">
    <property type="entry name" value="HAMP"/>
    <property type="match status" value="1"/>
</dbReference>
<dbReference type="Pfam" id="PF11845">
    <property type="entry name" value="Tll0287-like"/>
    <property type="match status" value="1"/>
</dbReference>
<dbReference type="Gene3D" id="1.10.287.130">
    <property type="match status" value="1"/>
</dbReference>
<dbReference type="PANTHER" id="PTHR45339">
    <property type="entry name" value="HYBRID SIGNAL TRANSDUCTION HISTIDINE KINASE J"/>
    <property type="match status" value="1"/>
</dbReference>
<dbReference type="SUPFAM" id="SSF47384">
    <property type="entry name" value="Homodimeric domain of signal transducing histidine kinase"/>
    <property type="match status" value="1"/>
</dbReference>
<dbReference type="InterPro" id="IPR005467">
    <property type="entry name" value="His_kinase_dom"/>
</dbReference>
<evidence type="ECO:0000256" key="7">
    <source>
        <dbReference type="ARBA" id="ARBA00023012"/>
    </source>
</evidence>
<evidence type="ECO:0000256" key="9">
    <source>
        <dbReference type="SAM" id="Phobius"/>
    </source>
</evidence>
<dbReference type="Pfam" id="PF00072">
    <property type="entry name" value="Response_reg"/>
    <property type="match status" value="1"/>
</dbReference>
<dbReference type="SMART" id="SM00448">
    <property type="entry name" value="REC"/>
    <property type="match status" value="1"/>
</dbReference>
<evidence type="ECO:0000259" key="11">
    <source>
        <dbReference type="PROSITE" id="PS50110"/>
    </source>
</evidence>
<evidence type="ECO:0000256" key="6">
    <source>
        <dbReference type="ARBA" id="ARBA00022777"/>
    </source>
</evidence>
<dbReference type="SMART" id="SM00387">
    <property type="entry name" value="HATPase_c"/>
    <property type="match status" value="1"/>
</dbReference>
<dbReference type="SUPFAM" id="SSF52172">
    <property type="entry name" value="CheY-like"/>
    <property type="match status" value="1"/>
</dbReference>
<dbReference type="Gene3D" id="3.30.565.10">
    <property type="entry name" value="Histidine kinase-like ATPase, C-terminal domain"/>
    <property type="match status" value="1"/>
</dbReference>
<feature type="modified residue" description="4-aspartylphosphate" evidence="8">
    <location>
        <position position="623"/>
    </location>
</feature>
<keyword evidence="14" id="KW-1185">Reference proteome</keyword>
<dbReference type="InterPro" id="IPR004358">
    <property type="entry name" value="Sig_transdc_His_kin-like_C"/>
</dbReference>
<dbReference type="SMART" id="SM00388">
    <property type="entry name" value="HisKA"/>
    <property type="match status" value="1"/>
</dbReference>
<dbReference type="Pfam" id="PF00512">
    <property type="entry name" value="HisKA"/>
    <property type="match status" value="1"/>
</dbReference>
<comment type="subcellular location">
    <subcellularLocation>
        <location evidence="2">Membrane</location>
    </subcellularLocation>
</comment>
<dbReference type="InterPro" id="IPR021796">
    <property type="entry name" value="Tll0287-like_dom"/>
</dbReference>
<keyword evidence="4 8" id="KW-0597">Phosphoprotein</keyword>
<dbReference type="Gene3D" id="6.10.340.10">
    <property type="match status" value="1"/>
</dbReference>
<evidence type="ECO:0000256" key="1">
    <source>
        <dbReference type="ARBA" id="ARBA00000085"/>
    </source>
</evidence>
<evidence type="ECO:0000256" key="5">
    <source>
        <dbReference type="ARBA" id="ARBA00022679"/>
    </source>
</evidence>
<keyword evidence="7" id="KW-0902">Two-component regulatory system</keyword>
<keyword evidence="9" id="KW-0812">Transmembrane</keyword>
<evidence type="ECO:0000313" key="14">
    <source>
        <dbReference type="Proteomes" id="UP000738517"/>
    </source>
</evidence>
<dbReference type="InterPro" id="IPR003661">
    <property type="entry name" value="HisK_dim/P_dom"/>
</dbReference>
<comment type="catalytic activity">
    <reaction evidence="1">
        <text>ATP + protein L-histidine = ADP + protein N-phospho-L-histidine.</text>
        <dbReference type="EC" id="2.7.13.3"/>
    </reaction>
</comment>
<evidence type="ECO:0000259" key="10">
    <source>
        <dbReference type="PROSITE" id="PS50109"/>
    </source>
</evidence>
<dbReference type="InterPro" id="IPR011006">
    <property type="entry name" value="CheY-like_superfamily"/>
</dbReference>